<dbReference type="InterPro" id="IPR027417">
    <property type="entry name" value="P-loop_NTPase"/>
</dbReference>
<dbReference type="SUPFAM" id="SSF52540">
    <property type="entry name" value="P-loop containing nucleoside triphosphate hydrolases"/>
    <property type="match status" value="1"/>
</dbReference>
<comment type="caution">
    <text evidence="3">The sequence shown here is derived from an EMBL/GenBank/DDBJ whole genome shotgun (WGS) entry which is preliminary data.</text>
</comment>
<evidence type="ECO:0000256" key="1">
    <source>
        <dbReference type="SAM" id="MobiDB-lite"/>
    </source>
</evidence>
<feature type="compositionally biased region" description="Basic and acidic residues" evidence="1">
    <location>
        <begin position="873"/>
        <end position="894"/>
    </location>
</feature>
<evidence type="ECO:0000259" key="2">
    <source>
        <dbReference type="Pfam" id="PF02263"/>
    </source>
</evidence>
<evidence type="ECO:0000313" key="4">
    <source>
        <dbReference type="Proteomes" id="UP001214638"/>
    </source>
</evidence>
<keyword evidence="3" id="KW-0378">Hydrolase</keyword>
<reference evidence="3" key="1">
    <citation type="journal article" date="2023" name="Nat. Microbiol.">
        <title>Babesia duncani multi-omics identifies virulence factors and drug targets.</title>
        <authorList>
            <person name="Singh P."/>
            <person name="Lonardi S."/>
            <person name="Liang Q."/>
            <person name="Vydyam P."/>
            <person name="Khabirova E."/>
            <person name="Fang T."/>
            <person name="Gihaz S."/>
            <person name="Thekkiniath J."/>
            <person name="Munshi M."/>
            <person name="Abel S."/>
            <person name="Ciampossin L."/>
            <person name="Batugedara G."/>
            <person name="Gupta M."/>
            <person name="Lu X.M."/>
            <person name="Lenz T."/>
            <person name="Chakravarty S."/>
            <person name="Cornillot E."/>
            <person name="Hu Y."/>
            <person name="Ma W."/>
            <person name="Gonzalez L.M."/>
            <person name="Sanchez S."/>
            <person name="Estrada K."/>
            <person name="Sanchez-Flores A."/>
            <person name="Montero E."/>
            <person name="Harb O.S."/>
            <person name="Le Roch K.G."/>
            <person name="Mamoun C.B."/>
        </authorList>
    </citation>
    <scope>NUCLEOTIDE SEQUENCE</scope>
    <source>
        <strain evidence="3">WA1</strain>
    </source>
</reference>
<dbReference type="GO" id="GO:0003924">
    <property type="term" value="F:GTPase activity"/>
    <property type="evidence" value="ECO:0007669"/>
    <property type="project" value="InterPro"/>
</dbReference>
<dbReference type="PANTHER" id="PTHR10751">
    <property type="entry name" value="GUANYLATE BINDING PROTEIN"/>
    <property type="match status" value="1"/>
</dbReference>
<dbReference type="GeneID" id="94335138"/>
<evidence type="ECO:0000313" key="3">
    <source>
        <dbReference type="EMBL" id="KAK2197837.1"/>
    </source>
</evidence>
<gene>
    <name evidence="3" type="ORF">BdWA1_000840</name>
</gene>
<dbReference type="Pfam" id="PF02263">
    <property type="entry name" value="GBP"/>
    <property type="match status" value="1"/>
</dbReference>
<dbReference type="KEGG" id="bdw:94335138"/>
<organism evidence="3 4">
    <name type="scientific">Babesia duncani</name>
    <dbReference type="NCBI Taxonomy" id="323732"/>
    <lineage>
        <taxon>Eukaryota</taxon>
        <taxon>Sar</taxon>
        <taxon>Alveolata</taxon>
        <taxon>Apicomplexa</taxon>
        <taxon>Aconoidasida</taxon>
        <taxon>Piroplasmida</taxon>
        <taxon>Babesiidae</taxon>
        <taxon>Babesia</taxon>
    </lineage>
</organism>
<dbReference type="EMBL" id="JALLKP010000001">
    <property type="protein sequence ID" value="KAK2197837.1"/>
    <property type="molecule type" value="Genomic_DNA"/>
</dbReference>
<feature type="region of interest" description="Disordered" evidence="1">
    <location>
        <begin position="826"/>
        <end position="905"/>
    </location>
</feature>
<dbReference type="RefSeq" id="XP_067804679.1">
    <property type="nucleotide sequence ID" value="XM_067945888.1"/>
</dbReference>
<feature type="compositionally biased region" description="Low complexity" evidence="1">
    <location>
        <begin position="828"/>
        <end position="848"/>
    </location>
</feature>
<proteinExistence type="predicted"/>
<feature type="domain" description="Guanylate-binding protein N-terminal" evidence="2">
    <location>
        <begin position="259"/>
        <end position="368"/>
    </location>
</feature>
<dbReference type="Proteomes" id="UP001214638">
    <property type="component" value="Unassembled WGS sequence"/>
</dbReference>
<name>A0AAD9PNV2_9APIC</name>
<feature type="region of interest" description="Disordered" evidence="1">
    <location>
        <begin position="138"/>
        <end position="182"/>
    </location>
</feature>
<dbReference type="AlphaFoldDB" id="A0AAD9PNV2"/>
<dbReference type="GO" id="GO:0005525">
    <property type="term" value="F:GTP binding"/>
    <property type="evidence" value="ECO:0007669"/>
    <property type="project" value="InterPro"/>
</dbReference>
<keyword evidence="4" id="KW-1185">Reference proteome</keyword>
<protein>
    <submittedName>
        <fullName evidence="3">Bifunctional P-loop containing nucleoside triphosphate hydrolase/Guanylate-binding protein</fullName>
    </submittedName>
</protein>
<sequence length="905" mass="100750">MGTEINEPQGDTFEFKKSGSLSFAELSSIYDATNPADDLVTSRADSDPCLPTFGYPNGPKDPLNVKNLHAQQFENAESQRFQGTHSTGDVHNPEDGSNPYLVVRKLNENGQQPSFSFGNDTRIVDVVNYYEPSLHLSNGSPCVSESSHHSSVHKRSSSASSYMRKARNAQRGHVGGDSTTSTCPRCFSPQGLGNGKEYQSDNESTLENQTPTEGLFEVPLVCAMPRLARPFLGFTKICTPRAIRLMNFTKIDGKLTCSLESAAVKLILTHVKNLKVVTVSICGDVKSGKSYLASLLVDKPVIAFKISDPKSHSFVESSEGTIWIYVAIYKDKYAYLFLDFDGFDTNPQDRSAMIQFALLLSNCVLCNVQDPPMAGICEFVQALIAASRPREALSSSIEPAGTTQWDLKKAASLYLGSKDFGDDVLQDDATPETSDGGEEPVYWQPPILNFVFRDCNNLVKCVDERVYTPETLVEQGIFDHYTNIFNCNRHDSVDFKNRMLDAFGIFTNRKYTTLPFPISCESRQGSILSLGSNFLNRNVAKNTRGALERLIANLLSRNVSMEHSSSRQDCDDFLNYPCSNSKPDLSMTSINSLSSLFLERIDDLKSTIYNDTLFHAISFGKMTGRMFIGFLKLAIGKFNSMGCVTRHDFDEMLGKVFERENGHIAHDVSVEFLKEIKRKVATKMPMDPHELLVKCLDLKHGCLAQFNCRIICDDANALDTLSQSLDGIIAKLEAKNEKLANDCANLMLEKSIKAVEMKIKMDDLYSLDDLMRDIENLTRMFTKTLKGHGSIRRNVISSMIQDLMNMYREYHPEILDVNQEARAHFEASDASSLESGSSYSASHDSQSSLGDPEAHLQDEEIDSEEQLNPGKQLGDDKQDGGDLDAEDRANEAMHHRPVVTTVIHY</sequence>
<accession>A0AAD9PNV2</accession>
<dbReference type="Gene3D" id="3.40.50.300">
    <property type="entry name" value="P-loop containing nucleotide triphosphate hydrolases"/>
    <property type="match status" value="1"/>
</dbReference>
<dbReference type="InterPro" id="IPR015894">
    <property type="entry name" value="Guanylate-bd_N"/>
</dbReference>